<organism evidence="1 2">
    <name type="scientific">Colletotrichum spaethianum</name>
    <dbReference type="NCBI Taxonomy" id="700344"/>
    <lineage>
        <taxon>Eukaryota</taxon>
        <taxon>Fungi</taxon>
        <taxon>Dikarya</taxon>
        <taxon>Ascomycota</taxon>
        <taxon>Pezizomycotina</taxon>
        <taxon>Sordariomycetes</taxon>
        <taxon>Hypocreomycetidae</taxon>
        <taxon>Glomerellales</taxon>
        <taxon>Glomerellaceae</taxon>
        <taxon>Colletotrichum</taxon>
        <taxon>Colletotrichum spaethianum species complex</taxon>
    </lineage>
</organism>
<proteinExistence type="predicted"/>
<comment type="caution">
    <text evidence="1">The sequence shown here is derived from an EMBL/GenBank/DDBJ whole genome shotgun (WGS) entry which is preliminary data.</text>
</comment>
<dbReference type="EMBL" id="BQXU01000007">
    <property type="protein sequence ID" value="GKT43671.1"/>
    <property type="molecule type" value="Genomic_DNA"/>
</dbReference>
<keyword evidence="2" id="KW-1185">Reference proteome</keyword>
<protein>
    <submittedName>
        <fullName evidence="1">Uncharacterized protein</fullName>
    </submittedName>
</protein>
<dbReference type="GeneID" id="73324654"/>
<dbReference type="Proteomes" id="UP001055115">
    <property type="component" value="Unassembled WGS sequence"/>
</dbReference>
<gene>
    <name evidence="1" type="ORF">ColSpa_03852</name>
</gene>
<accession>A0AA37P5G0</accession>
<name>A0AA37P5G0_9PEZI</name>
<dbReference type="RefSeq" id="XP_049126021.1">
    <property type="nucleotide sequence ID" value="XM_049270064.1"/>
</dbReference>
<dbReference type="AlphaFoldDB" id="A0AA37P5G0"/>
<sequence>MRTSAGYTLGDHCRNLDPNDTEECDSLYPLLSRRAEDLLIQEDEDRRALSRGNATIWTPDARSAWEDGLKYGF</sequence>
<reference evidence="1 2" key="1">
    <citation type="submission" date="2022-03" db="EMBL/GenBank/DDBJ databases">
        <title>Genome data of Colletotrichum spp.</title>
        <authorList>
            <person name="Utami Y.D."/>
            <person name="Hiruma K."/>
        </authorList>
    </citation>
    <scope>NUCLEOTIDE SEQUENCE [LARGE SCALE GENOMIC DNA]</scope>
    <source>
        <strain evidence="1 2">MAFF 239500</strain>
    </source>
</reference>
<evidence type="ECO:0000313" key="2">
    <source>
        <dbReference type="Proteomes" id="UP001055115"/>
    </source>
</evidence>
<evidence type="ECO:0000313" key="1">
    <source>
        <dbReference type="EMBL" id="GKT43671.1"/>
    </source>
</evidence>